<name>A0A154QJ52_9GAMM</name>
<proteinExistence type="inferred from homology"/>
<comment type="caution">
    <text evidence="4">The sequence shown here is derived from an EMBL/GenBank/DDBJ whole genome shotgun (WGS) entry which is preliminary data.</text>
</comment>
<dbReference type="InterPro" id="IPR050565">
    <property type="entry name" value="LYPA1-2/EST-like"/>
</dbReference>
<reference evidence="4 5" key="1">
    <citation type="journal article" date="2016" name="MBio">
        <title>Lateral Gene Transfer in a Heavy Metal-Contaminated-Groundwater Microbial Community.</title>
        <authorList>
            <person name="Hemme C.L."/>
            <person name="Green S.J."/>
            <person name="Rishishwar L."/>
            <person name="Prakash O."/>
            <person name="Pettenato A."/>
            <person name="Chakraborty R."/>
            <person name="Deutschbauer A.M."/>
            <person name="Van Nostrand J.D."/>
            <person name="Wu L."/>
            <person name="He Z."/>
            <person name="Jordan I.K."/>
            <person name="Hazen T.C."/>
            <person name="Arkin A.P."/>
            <person name="Kostka J.E."/>
            <person name="Zhou J."/>
        </authorList>
    </citation>
    <scope>NUCLEOTIDE SEQUENCE [LARGE SCALE GENOMIC DNA]</scope>
    <source>
        <strain evidence="4 5">FW104-T7</strain>
    </source>
</reference>
<evidence type="ECO:0000256" key="1">
    <source>
        <dbReference type="ARBA" id="ARBA00006499"/>
    </source>
</evidence>
<evidence type="ECO:0000259" key="3">
    <source>
        <dbReference type="Pfam" id="PF02230"/>
    </source>
</evidence>
<organism evidence="4 5">
    <name type="scientific">Rhodanobacter thiooxydans</name>
    <dbReference type="NCBI Taxonomy" id="416169"/>
    <lineage>
        <taxon>Bacteria</taxon>
        <taxon>Pseudomonadati</taxon>
        <taxon>Pseudomonadota</taxon>
        <taxon>Gammaproteobacteria</taxon>
        <taxon>Lysobacterales</taxon>
        <taxon>Rhodanobacteraceae</taxon>
        <taxon>Rhodanobacter</taxon>
    </lineage>
</organism>
<comment type="similarity">
    <text evidence="1">Belongs to the AB hydrolase superfamily. AB hydrolase 2 family.</text>
</comment>
<dbReference type="Proteomes" id="UP000076131">
    <property type="component" value="Unassembled WGS sequence"/>
</dbReference>
<accession>A0A154QJ52</accession>
<dbReference type="PANTHER" id="PTHR10655:SF17">
    <property type="entry name" value="LYSOPHOSPHOLIPASE-LIKE PROTEIN 1"/>
    <property type="match status" value="1"/>
</dbReference>
<feature type="domain" description="Phospholipase/carboxylesterase/thioesterase" evidence="3">
    <location>
        <begin position="25"/>
        <end position="208"/>
    </location>
</feature>
<dbReference type="Pfam" id="PF02230">
    <property type="entry name" value="Abhydrolase_2"/>
    <property type="match status" value="1"/>
</dbReference>
<dbReference type="PANTHER" id="PTHR10655">
    <property type="entry name" value="LYSOPHOSPHOLIPASE-RELATED"/>
    <property type="match status" value="1"/>
</dbReference>
<dbReference type="STRING" id="416169.RHOFW104T7_09595"/>
<evidence type="ECO:0000256" key="2">
    <source>
        <dbReference type="ARBA" id="ARBA00022801"/>
    </source>
</evidence>
<evidence type="ECO:0000313" key="4">
    <source>
        <dbReference type="EMBL" id="KZC24219.1"/>
    </source>
</evidence>
<dbReference type="eggNOG" id="COG0400">
    <property type="taxonomic scope" value="Bacteria"/>
</dbReference>
<dbReference type="AlphaFoldDB" id="A0A154QJ52"/>
<keyword evidence="2" id="KW-0378">Hydrolase</keyword>
<dbReference type="SUPFAM" id="SSF53474">
    <property type="entry name" value="alpha/beta-Hydrolases"/>
    <property type="match status" value="1"/>
</dbReference>
<dbReference type="EMBL" id="LVJS01000031">
    <property type="protein sequence ID" value="KZC24219.1"/>
    <property type="molecule type" value="Genomic_DNA"/>
</dbReference>
<dbReference type="Gene3D" id="3.40.50.1820">
    <property type="entry name" value="alpha/beta hydrolase"/>
    <property type="match status" value="1"/>
</dbReference>
<dbReference type="RefSeq" id="WP_008433947.1">
    <property type="nucleotide sequence ID" value="NZ_LVJS01000031.1"/>
</dbReference>
<sequence>MKSLSPLSVDPAFALAFRTLHPVPSKPTSLLVLLHGVGGNEGNLAALGAEASGNALVVLPRGPVALGPQAFGWFRVAFTGNGPQIVEAEADASRRTLIDFIGQLQQAHGIDAAHTVVVGFSQGGILSASVALTAPERVAAFAILAGRILPELEPQLADVQRLSALRGYIAHGTHDDKLPVSWAQRASDWLDRLGVAHETKLYPTGHELGMAMRADFLAWLARGDQRWNRPDGVP</sequence>
<protein>
    <submittedName>
        <fullName evidence="4">Phospholipase</fullName>
    </submittedName>
</protein>
<dbReference type="GO" id="GO:0016787">
    <property type="term" value="F:hydrolase activity"/>
    <property type="evidence" value="ECO:0007669"/>
    <property type="project" value="UniProtKB-KW"/>
</dbReference>
<dbReference type="InterPro" id="IPR003140">
    <property type="entry name" value="PLipase/COase/thioEstase"/>
</dbReference>
<gene>
    <name evidence="4" type="ORF">RHOFW104T7_09595</name>
</gene>
<keyword evidence="5" id="KW-1185">Reference proteome</keyword>
<evidence type="ECO:0000313" key="5">
    <source>
        <dbReference type="Proteomes" id="UP000076131"/>
    </source>
</evidence>
<dbReference type="InterPro" id="IPR029058">
    <property type="entry name" value="AB_hydrolase_fold"/>
</dbReference>